<proteinExistence type="predicted"/>
<dbReference type="Proteomes" id="UP000600139">
    <property type="component" value="Unassembled WGS sequence"/>
</dbReference>
<dbReference type="InterPro" id="IPR039447">
    <property type="entry name" value="UreH-like_TM_dom"/>
</dbReference>
<keyword evidence="4" id="KW-1185">Reference proteome</keyword>
<evidence type="ECO:0000256" key="1">
    <source>
        <dbReference type="SAM" id="Phobius"/>
    </source>
</evidence>
<organism evidence="3 4">
    <name type="scientific">Luteolibacter yonseiensis</name>
    <dbReference type="NCBI Taxonomy" id="1144680"/>
    <lineage>
        <taxon>Bacteria</taxon>
        <taxon>Pseudomonadati</taxon>
        <taxon>Verrucomicrobiota</taxon>
        <taxon>Verrucomicrobiia</taxon>
        <taxon>Verrucomicrobiales</taxon>
        <taxon>Verrucomicrobiaceae</taxon>
        <taxon>Luteolibacter</taxon>
    </lineage>
</organism>
<keyword evidence="1" id="KW-0472">Membrane</keyword>
<feature type="transmembrane region" description="Helical" evidence="1">
    <location>
        <begin position="125"/>
        <end position="147"/>
    </location>
</feature>
<feature type="transmembrane region" description="Helical" evidence="1">
    <location>
        <begin position="159"/>
        <end position="177"/>
    </location>
</feature>
<reference evidence="3" key="1">
    <citation type="submission" date="2021-01" db="EMBL/GenBank/DDBJ databases">
        <title>Modified the classification status of verrucomicrobia.</title>
        <authorList>
            <person name="Feng X."/>
        </authorList>
    </citation>
    <scope>NUCLEOTIDE SEQUENCE</scope>
    <source>
        <strain evidence="3">JCM 18052</strain>
    </source>
</reference>
<dbReference type="PANTHER" id="PTHR42208:SF1">
    <property type="entry name" value="HEAVY METAL TRANSPORTER"/>
    <property type="match status" value="1"/>
</dbReference>
<gene>
    <name evidence="3" type="ORF">JIN84_01625</name>
</gene>
<keyword evidence="1" id="KW-1133">Transmembrane helix</keyword>
<dbReference type="AlphaFoldDB" id="A0A934R0M9"/>
<comment type="caution">
    <text evidence="3">The sequence shown here is derived from an EMBL/GenBank/DDBJ whole genome shotgun (WGS) entry which is preliminary data.</text>
</comment>
<evidence type="ECO:0000259" key="2">
    <source>
        <dbReference type="Pfam" id="PF13386"/>
    </source>
</evidence>
<accession>A0A934R0M9</accession>
<name>A0A934R0M9_9BACT</name>
<protein>
    <submittedName>
        <fullName evidence="3">Sulfite exporter TauE/SafE family protein</fullName>
    </submittedName>
</protein>
<dbReference type="EMBL" id="JAENIK010000002">
    <property type="protein sequence ID" value="MBK1814307.1"/>
    <property type="molecule type" value="Genomic_DNA"/>
</dbReference>
<keyword evidence="1" id="KW-0812">Transmembrane</keyword>
<feature type="transmembrane region" description="Helical" evidence="1">
    <location>
        <begin position="12"/>
        <end position="35"/>
    </location>
</feature>
<feature type="transmembrane region" description="Helical" evidence="1">
    <location>
        <begin position="80"/>
        <end position="98"/>
    </location>
</feature>
<dbReference type="Pfam" id="PF13386">
    <property type="entry name" value="DsbD_2"/>
    <property type="match status" value="1"/>
</dbReference>
<dbReference type="RefSeq" id="WP_200349273.1">
    <property type="nucleotide sequence ID" value="NZ_BAABHZ010000005.1"/>
</dbReference>
<evidence type="ECO:0000313" key="4">
    <source>
        <dbReference type="Proteomes" id="UP000600139"/>
    </source>
</evidence>
<dbReference type="PANTHER" id="PTHR42208">
    <property type="entry name" value="HEAVY METAL TRANSPORTER-RELATED"/>
    <property type="match status" value="1"/>
</dbReference>
<sequence>MDAIHTTLGALVAGLVTSVHCVGMCGPIACGLAAMPASEAQRLASMTAYHASRLASYAVIGGVCGALGEQPLKWFFNSPAALLPWLLVGILVVFALGLEKKLPRPPALLRFSTRMRFRFGRMSPIRAGMAAGALTPLLPCGPLYLLFGAALLSGSGLRGAEFSLAFGLGTVPLLWLAQHQMRHLRARLQATTLGRVKRSLALCTAVVLAFRLQGTLPHNHPPETNQELPSCCH</sequence>
<feature type="domain" description="Urease accessory protein UreH-like transmembrane" evidence="2">
    <location>
        <begin position="10"/>
        <end position="193"/>
    </location>
</feature>
<evidence type="ECO:0000313" key="3">
    <source>
        <dbReference type="EMBL" id="MBK1814307.1"/>
    </source>
</evidence>